<dbReference type="AlphaFoldDB" id="A0A6S6R672"/>
<organism evidence="1 2">
    <name type="scientific">Anaerocolumna cellulosilytica</name>
    <dbReference type="NCBI Taxonomy" id="433286"/>
    <lineage>
        <taxon>Bacteria</taxon>
        <taxon>Bacillati</taxon>
        <taxon>Bacillota</taxon>
        <taxon>Clostridia</taxon>
        <taxon>Lachnospirales</taxon>
        <taxon>Lachnospiraceae</taxon>
        <taxon>Anaerocolumna</taxon>
    </lineage>
</organism>
<name>A0A6S6R672_9FIRM</name>
<evidence type="ECO:0000313" key="1">
    <source>
        <dbReference type="EMBL" id="BCJ94518.1"/>
    </source>
</evidence>
<dbReference type="KEGG" id="acel:acsn021_20870"/>
<protein>
    <submittedName>
        <fullName evidence="1">Uncharacterized protein</fullName>
    </submittedName>
</protein>
<reference evidence="1 2" key="1">
    <citation type="journal article" date="2016" name="Int. J. Syst. Evol. Microbiol.">
        <title>Descriptions of Anaerotaenia torta gen. nov., sp. nov. and Anaerocolumna cellulosilytica gen. nov., sp. nov. isolated from a methanogenic reactor of cattle waste.</title>
        <authorList>
            <person name="Uek A."/>
            <person name="Ohtaki Y."/>
            <person name="Kaku N."/>
            <person name="Ueki K."/>
        </authorList>
    </citation>
    <scope>NUCLEOTIDE SEQUENCE [LARGE SCALE GENOMIC DNA]</scope>
    <source>
        <strain evidence="1 2">SN021</strain>
    </source>
</reference>
<evidence type="ECO:0000313" key="2">
    <source>
        <dbReference type="Proteomes" id="UP000515561"/>
    </source>
</evidence>
<accession>A0A6S6R672</accession>
<dbReference type="Proteomes" id="UP000515561">
    <property type="component" value="Chromosome"/>
</dbReference>
<gene>
    <name evidence="1" type="ORF">acsn021_20870</name>
</gene>
<dbReference type="RefSeq" id="WP_184089900.1">
    <property type="nucleotide sequence ID" value="NZ_AP023367.1"/>
</dbReference>
<keyword evidence="2" id="KW-1185">Reference proteome</keyword>
<proteinExistence type="predicted"/>
<sequence>MNISIRNKDFFNIKDNDSLQIYFGGDQAWYIKAWSKEAGCGPTCAANITAYLARSKEMYKELYPSVSSDKNEFSKHMEVLFQYVTPGAMGVNSVTKFTDGLEQYLKAKNITLTPKILSVDPFSKKLRDTEELKVFVEKGLLADCPIAFLNLSKGAERRLQGWHWITITGVRTEGESLIAEASDEGKKIEFDLKLWYMTTKMHGGLIYYV</sequence>
<dbReference type="EMBL" id="AP023367">
    <property type="protein sequence ID" value="BCJ94518.1"/>
    <property type="molecule type" value="Genomic_DNA"/>
</dbReference>